<organism evidence="2 3">
    <name type="scientific">Petrolisthes manimaculis</name>
    <dbReference type="NCBI Taxonomy" id="1843537"/>
    <lineage>
        <taxon>Eukaryota</taxon>
        <taxon>Metazoa</taxon>
        <taxon>Ecdysozoa</taxon>
        <taxon>Arthropoda</taxon>
        <taxon>Crustacea</taxon>
        <taxon>Multicrustacea</taxon>
        <taxon>Malacostraca</taxon>
        <taxon>Eumalacostraca</taxon>
        <taxon>Eucarida</taxon>
        <taxon>Decapoda</taxon>
        <taxon>Pleocyemata</taxon>
        <taxon>Anomura</taxon>
        <taxon>Galatheoidea</taxon>
        <taxon>Porcellanidae</taxon>
        <taxon>Petrolisthes</taxon>
    </lineage>
</organism>
<proteinExistence type="predicted"/>
<feature type="compositionally biased region" description="Low complexity" evidence="1">
    <location>
        <begin position="16"/>
        <end position="33"/>
    </location>
</feature>
<evidence type="ECO:0000313" key="3">
    <source>
        <dbReference type="Proteomes" id="UP001292094"/>
    </source>
</evidence>
<dbReference type="EMBL" id="JAWZYT010001488">
    <property type="protein sequence ID" value="KAK4311733.1"/>
    <property type="molecule type" value="Genomic_DNA"/>
</dbReference>
<feature type="region of interest" description="Disordered" evidence="1">
    <location>
        <begin position="1"/>
        <end position="47"/>
    </location>
</feature>
<protein>
    <submittedName>
        <fullName evidence="2">Uncharacterized protein</fullName>
    </submittedName>
</protein>
<reference evidence="2" key="1">
    <citation type="submission" date="2023-11" db="EMBL/GenBank/DDBJ databases">
        <title>Genome assemblies of two species of porcelain crab, Petrolisthes cinctipes and Petrolisthes manimaculis (Anomura: Porcellanidae).</title>
        <authorList>
            <person name="Angst P."/>
        </authorList>
    </citation>
    <scope>NUCLEOTIDE SEQUENCE</scope>
    <source>
        <strain evidence="2">PB745_02</strain>
        <tissue evidence="2">Gill</tissue>
    </source>
</reference>
<evidence type="ECO:0000313" key="2">
    <source>
        <dbReference type="EMBL" id="KAK4311733.1"/>
    </source>
</evidence>
<sequence length="69" mass="8009">MRLFGWDTWRGSFRGSSSEEQQDTTTSDTSQDTQDQEAVRMDQLTPERKEVFTQEKTVFVIIIGFTDNV</sequence>
<gene>
    <name evidence="2" type="ORF">Pmani_016789</name>
</gene>
<dbReference type="AlphaFoldDB" id="A0AAE1U619"/>
<feature type="compositionally biased region" description="Basic and acidic residues" evidence="1">
    <location>
        <begin position="37"/>
        <end position="47"/>
    </location>
</feature>
<accession>A0AAE1U619</accession>
<comment type="caution">
    <text evidence="2">The sequence shown here is derived from an EMBL/GenBank/DDBJ whole genome shotgun (WGS) entry which is preliminary data.</text>
</comment>
<evidence type="ECO:0000256" key="1">
    <source>
        <dbReference type="SAM" id="MobiDB-lite"/>
    </source>
</evidence>
<dbReference type="Proteomes" id="UP001292094">
    <property type="component" value="Unassembled WGS sequence"/>
</dbReference>
<name>A0AAE1U619_9EUCA</name>
<keyword evidence="3" id="KW-1185">Reference proteome</keyword>